<keyword evidence="2" id="KW-1133">Transmembrane helix</keyword>
<protein>
    <submittedName>
        <fullName evidence="3">Uncharacterized protein</fullName>
    </submittedName>
</protein>
<dbReference type="InterPro" id="IPR045684">
    <property type="entry name" value="DUF6191"/>
</dbReference>
<organism evidence="3 4">
    <name type="scientific">Lentzea flava</name>
    <dbReference type="NCBI Taxonomy" id="103732"/>
    <lineage>
        <taxon>Bacteria</taxon>
        <taxon>Bacillati</taxon>
        <taxon>Actinomycetota</taxon>
        <taxon>Actinomycetes</taxon>
        <taxon>Pseudonocardiales</taxon>
        <taxon>Pseudonocardiaceae</taxon>
        <taxon>Lentzea</taxon>
    </lineage>
</organism>
<keyword evidence="2" id="KW-0472">Membrane</keyword>
<dbReference type="Pfam" id="PF19690">
    <property type="entry name" value="DUF6191"/>
    <property type="match status" value="1"/>
</dbReference>
<keyword evidence="4" id="KW-1185">Reference proteome</keyword>
<evidence type="ECO:0000256" key="2">
    <source>
        <dbReference type="SAM" id="Phobius"/>
    </source>
</evidence>
<feature type="transmembrane region" description="Helical" evidence="2">
    <location>
        <begin position="6"/>
        <end position="28"/>
    </location>
</feature>
<sequence>MTVGMLWAMSLPGLVTILFVLAVIEWVVRRKKGGTPLATISFDELGATFEGGKRDELEHRKEERQRRDDEGDGAPPPRSRIDLDGGTAVLKLPD</sequence>
<evidence type="ECO:0000256" key="1">
    <source>
        <dbReference type="SAM" id="MobiDB-lite"/>
    </source>
</evidence>
<name>A0ABQ2VBS5_9PSEU</name>
<evidence type="ECO:0000313" key="3">
    <source>
        <dbReference type="EMBL" id="GGU74434.1"/>
    </source>
</evidence>
<feature type="region of interest" description="Disordered" evidence="1">
    <location>
        <begin position="52"/>
        <end position="86"/>
    </location>
</feature>
<comment type="caution">
    <text evidence="3">The sequence shown here is derived from an EMBL/GenBank/DDBJ whole genome shotgun (WGS) entry which is preliminary data.</text>
</comment>
<dbReference type="EMBL" id="BMRE01000055">
    <property type="protein sequence ID" value="GGU74434.1"/>
    <property type="molecule type" value="Genomic_DNA"/>
</dbReference>
<accession>A0ABQ2VBS5</accession>
<reference evidence="4" key="1">
    <citation type="journal article" date="2019" name="Int. J. Syst. Evol. Microbiol.">
        <title>The Global Catalogue of Microorganisms (GCM) 10K type strain sequencing project: providing services to taxonomists for standard genome sequencing and annotation.</title>
        <authorList>
            <consortium name="The Broad Institute Genomics Platform"/>
            <consortium name="The Broad Institute Genome Sequencing Center for Infectious Disease"/>
            <person name="Wu L."/>
            <person name="Ma J."/>
        </authorList>
    </citation>
    <scope>NUCLEOTIDE SEQUENCE [LARGE SCALE GENOMIC DNA]</scope>
    <source>
        <strain evidence="4">JCM 3296</strain>
    </source>
</reference>
<gene>
    <name evidence="3" type="ORF">GCM10010178_77310</name>
</gene>
<dbReference type="RefSeq" id="WP_189258749.1">
    <property type="nucleotide sequence ID" value="NZ_BMRE01000055.1"/>
</dbReference>
<feature type="compositionally biased region" description="Basic and acidic residues" evidence="1">
    <location>
        <begin position="52"/>
        <end position="69"/>
    </location>
</feature>
<proteinExistence type="predicted"/>
<dbReference type="Proteomes" id="UP000649573">
    <property type="component" value="Unassembled WGS sequence"/>
</dbReference>
<keyword evidence="2" id="KW-0812">Transmembrane</keyword>
<evidence type="ECO:0000313" key="4">
    <source>
        <dbReference type="Proteomes" id="UP000649573"/>
    </source>
</evidence>